<dbReference type="PANTHER" id="PTHR30591:SF1">
    <property type="entry name" value="RECBCD ENZYME SUBUNIT RECC"/>
    <property type="match status" value="1"/>
</dbReference>
<keyword evidence="4" id="KW-0378">Hydrolase</keyword>
<dbReference type="SUPFAM" id="SSF52980">
    <property type="entry name" value="Restriction endonuclease-like"/>
    <property type="match status" value="1"/>
</dbReference>
<dbReference type="InterPro" id="IPR013986">
    <property type="entry name" value="DExx_box_DNA_helicase_dom_sf"/>
</dbReference>
<reference evidence="11" key="1">
    <citation type="submission" date="2020-05" db="EMBL/GenBank/DDBJ databases">
        <authorList>
            <person name="Chiriac C."/>
            <person name="Salcher M."/>
            <person name="Ghai R."/>
            <person name="Kavagutti S V."/>
        </authorList>
    </citation>
    <scope>NUCLEOTIDE SEQUENCE</scope>
</reference>
<evidence type="ECO:0000256" key="8">
    <source>
        <dbReference type="ARBA" id="ARBA00023125"/>
    </source>
</evidence>
<dbReference type="GO" id="GO:0004386">
    <property type="term" value="F:helicase activity"/>
    <property type="evidence" value="ECO:0007669"/>
    <property type="project" value="UniProtKB-KW"/>
</dbReference>
<evidence type="ECO:0000256" key="3">
    <source>
        <dbReference type="ARBA" id="ARBA00022763"/>
    </source>
</evidence>
<dbReference type="GO" id="GO:0003677">
    <property type="term" value="F:DNA binding"/>
    <property type="evidence" value="ECO:0007669"/>
    <property type="project" value="UniProtKB-KW"/>
</dbReference>
<dbReference type="Pfam" id="PF17946">
    <property type="entry name" value="RecC_C"/>
    <property type="match status" value="1"/>
</dbReference>
<evidence type="ECO:0000256" key="9">
    <source>
        <dbReference type="ARBA" id="ARBA00023204"/>
    </source>
</evidence>
<dbReference type="GO" id="GO:0006281">
    <property type="term" value="P:DNA repair"/>
    <property type="evidence" value="ECO:0007669"/>
    <property type="project" value="UniProtKB-KW"/>
</dbReference>
<keyword evidence="2" id="KW-0547">Nucleotide-binding</keyword>
<keyword evidence="6" id="KW-0269">Exonuclease</keyword>
<evidence type="ECO:0000256" key="6">
    <source>
        <dbReference type="ARBA" id="ARBA00022839"/>
    </source>
</evidence>
<evidence type="ECO:0000313" key="11">
    <source>
        <dbReference type="EMBL" id="CAB4343264.1"/>
    </source>
</evidence>
<dbReference type="InterPro" id="IPR027417">
    <property type="entry name" value="P-loop_NTPase"/>
</dbReference>
<evidence type="ECO:0000259" key="10">
    <source>
        <dbReference type="Pfam" id="PF17946"/>
    </source>
</evidence>
<evidence type="ECO:0000256" key="5">
    <source>
        <dbReference type="ARBA" id="ARBA00022806"/>
    </source>
</evidence>
<dbReference type="InterPro" id="IPR041500">
    <property type="entry name" value="RecC_C"/>
</dbReference>
<dbReference type="HAMAP" id="MF_01486">
    <property type="entry name" value="RecC"/>
    <property type="match status" value="1"/>
</dbReference>
<protein>
    <submittedName>
        <fullName evidence="11">Unannotated protein</fullName>
    </submittedName>
</protein>
<gene>
    <name evidence="11" type="ORF">UFOPK3331_01205</name>
</gene>
<evidence type="ECO:0000256" key="1">
    <source>
        <dbReference type="ARBA" id="ARBA00022722"/>
    </source>
</evidence>
<evidence type="ECO:0000256" key="7">
    <source>
        <dbReference type="ARBA" id="ARBA00022840"/>
    </source>
</evidence>
<dbReference type="SUPFAM" id="SSF52540">
    <property type="entry name" value="P-loop containing nucleoside triphosphate hydrolases"/>
    <property type="match status" value="2"/>
</dbReference>
<evidence type="ECO:0000256" key="4">
    <source>
        <dbReference type="ARBA" id="ARBA00022801"/>
    </source>
</evidence>
<dbReference type="PIRSF" id="PIRSF000980">
    <property type="entry name" value="RecC"/>
    <property type="match status" value="1"/>
</dbReference>
<evidence type="ECO:0000256" key="2">
    <source>
        <dbReference type="ARBA" id="ARBA00022741"/>
    </source>
</evidence>
<keyword evidence="1" id="KW-0540">Nuclease</keyword>
<keyword evidence="5" id="KW-0347">Helicase</keyword>
<dbReference type="Gene3D" id="1.10.10.160">
    <property type="match status" value="1"/>
</dbReference>
<dbReference type="InterPro" id="IPR011335">
    <property type="entry name" value="Restrct_endonuc-II-like"/>
</dbReference>
<keyword evidence="9" id="KW-0234">DNA repair</keyword>
<organism evidence="11">
    <name type="scientific">freshwater metagenome</name>
    <dbReference type="NCBI Taxonomy" id="449393"/>
    <lineage>
        <taxon>unclassified sequences</taxon>
        <taxon>metagenomes</taxon>
        <taxon>ecological metagenomes</taxon>
    </lineage>
</organism>
<name>A0A6J5ZKY0_9ZZZZ</name>
<dbReference type="GO" id="GO:0008854">
    <property type="term" value="F:exodeoxyribonuclease V activity"/>
    <property type="evidence" value="ECO:0007669"/>
    <property type="project" value="InterPro"/>
</dbReference>
<dbReference type="PANTHER" id="PTHR30591">
    <property type="entry name" value="RECBCD ENZYME SUBUNIT RECC"/>
    <property type="match status" value="1"/>
</dbReference>
<dbReference type="AlphaFoldDB" id="A0A6J5ZKY0"/>
<dbReference type="Gene3D" id="1.10.486.10">
    <property type="entry name" value="PCRA, domain 4"/>
    <property type="match status" value="1"/>
</dbReference>
<accession>A0A6J5ZKY0</accession>
<dbReference type="GO" id="GO:0009338">
    <property type="term" value="C:exodeoxyribonuclease V complex"/>
    <property type="evidence" value="ECO:0007669"/>
    <property type="project" value="InterPro"/>
</dbReference>
<dbReference type="GO" id="GO:0006310">
    <property type="term" value="P:DNA recombination"/>
    <property type="evidence" value="ECO:0007669"/>
    <property type="project" value="TreeGrafter"/>
</dbReference>
<feature type="domain" description="RecC C-terminal" evidence="10">
    <location>
        <begin position="838"/>
        <end position="1069"/>
    </location>
</feature>
<keyword evidence="7" id="KW-0067">ATP-binding</keyword>
<dbReference type="Gene3D" id="3.40.50.300">
    <property type="entry name" value="P-loop containing nucleotide triphosphate hydrolases"/>
    <property type="match status" value="1"/>
</dbReference>
<dbReference type="Gene3D" id="3.40.50.10930">
    <property type="match status" value="1"/>
</dbReference>
<dbReference type="GO" id="GO:0005524">
    <property type="term" value="F:ATP binding"/>
    <property type="evidence" value="ECO:0007669"/>
    <property type="project" value="UniProtKB-KW"/>
</dbReference>
<dbReference type="InterPro" id="IPR006697">
    <property type="entry name" value="RecC"/>
</dbReference>
<dbReference type="Pfam" id="PF04257">
    <property type="entry name" value="Exonuc_V_gamma"/>
    <property type="match status" value="1"/>
</dbReference>
<sequence>MGFHLTVAGSLKPLADELAKVLATPLPSPFARELVVIPGDGVKAWINAELSNVLGATSVDPQTPSFDGIVANIDYVFPGTLLRRILGEDSGLGRWSTGPLTWAVYEVLAADGQAFGQTADAVRARAIADLFDRYTFYRQSMVRAWSENISGAPDLDGVGQPLAAHHQWQPQLWRAVQQLLGGPTDAQRMYELVHAMERGECPAHLDVTQSPRVSLFGLSSLPTTQLEVLAAVSQFIDVNVYAPAASAARWESMRERLNGRLEWPVARTENRLPLIDGHSLLSGWGRMSLESHALLLETATRAADATVQFAQATTSSEKHSDSLLSTIQTALRTDLAPDETERPVVDLHDHSMQIHQTYGTARQVEVVRDALLHLFYDDATKGKYTARDVAILCPDTSIFAPLVEATFAGDPEHGVPAIPVKIADRTLRADNAIFDAIGALLDMLDGRFRASEVLAFASRGPVRRKFQLDASSIGRIAEWIDATNTRWGLTEADQERFMSGITLNAYTWRDGLDQLLLGSTMADFGPRVGTGGVVPYPEIEGDDVVTAGSLADLIDTLDRTMSVLRAPSTVADWCAELRHAAYRLMAVTDKQAWLWRPVERLIAEIEEEYALIAKRDGAGPEPLVDPLQLATVVRGRLETGGGQARFGTGAVTVSSLTAQRGVPHKIVCLLGLDGDLVNSGLTVAEDLVGSIPCIGDRDARSELRAQMLDAVLSAGEYLWLFGTGRDLRTNAELAPPVVVAELLDLIDDTVLGIGDKSASELLTLHHPRQAWSEAVFVATQKDQPAWIGPWSFDEGALRAAMIRRNAMLHFDALSGQQELAEPVPGPVGNDIGAPGVPVPLQMITKALTNPARVFLQDRLRFSSPTDSDSVTDVIPLSLTGLARWKLADELIEARFDRMAEWTPTVKDAWVHAEQIRGAVPPLAFGGNELNELNARMDVVQQLLSAELEGGAATPESIAIDLSVPRDLAGVTRIEGVIEGIYGDVLVLVTASKLKPRDRLTAWVQLAALSAHDPSRQWRALLIGDDGKGGVASARVELSDSSMAPKVLTTAVDLFERSMCDAIPFFPATSEKLVPVNEHSLKNARSTWEGDRGEATDKWVRKLFGADFASLTELPVRESEKASGWASGSRVERWAQRIWGTYSETVTDAARVSADDVDAQESDGGDE</sequence>
<keyword evidence="8" id="KW-0238">DNA-binding</keyword>
<proteinExistence type="inferred from homology"/>
<keyword evidence="3" id="KW-0227">DNA damage</keyword>
<dbReference type="EMBL" id="CAESAL010000042">
    <property type="protein sequence ID" value="CAB4343264.1"/>
    <property type="molecule type" value="Genomic_DNA"/>
</dbReference>